<dbReference type="AlphaFoldDB" id="A0A3B7M1D7"/>
<accession>A0A3B7M1D7</accession>
<gene>
    <name evidence="1" type="ORF">CDG60_07955</name>
</gene>
<dbReference type="Proteomes" id="UP000263753">
    <property type="component" value="Chromosome"/>
</dbReference>
<name>A0A3B7M1D7_9GAMM</name>
<organism evidence="1 2">
    <name type="scientific">Acinetobacter chinensis</name>
    <dbReference type="NCBI Taxonomy" id="2004650"/>
    <lineage>
        <taxon>Bacteria</taxon>
        <taxon>Pseudomonadati</taxon>
        <taxon>Pseudomonadota</taxon>
        <taxon>Gammaproteobacteria</taxon>
        <taxon>Moraxellales</taxon>
        <taxon>Moraxellaceae</taxon>
        <taxon>Acinetobacter</taxon>
    </lineage>
</organism>
<dbReference type="EMBL" id="CP032134">
    <property type="protein sequence ID" value="AXY58408.1"/>
    <property type="molecule type" value="Genomic_DNA"/>
</dbReference>
<dbReference type="KEGG" id="achi:CDG60_07955"/>
<protein>
    <submittedName>
        <fullName evidence="1">Uncharacterized protein</fullName>
    </submittedName>
</protein>
<evidence type="ECO:0000313" key="2">
    <source>
        <dbReference type="Proteomes" id="UP000263753"/>
    </source>
</evidence>
<evidence type="ECO:0000313" key="1">
    <source>
        <dbReference type="EMBL" id="AXY58408.1"/>
    </source>
</evidence>
<sequence>MPTVSNMPIKFECHHCQKIYMQKYSAEALVNYPHCPDCDTAGMLLGSVETEDILKHPVTFIKSFFNLPLLKQGT</sequence>
<proteinExistence type="predicted"/>
<reference evidence="2" key="1">
    <citation type="submission" date="2018-09" db="EMBL/GenBank/DDBJ databases">
        <title>The complete genome of Acinetobacter sp. strain WCHAc010005.</title>
        <authorList>
            <person name="Hu Y."/>
            <person name="Long H."/>
            <person name="Feng Y."/>
            <person name="Zong Z."/>
        </authorList>
    </citation>
    <scope>NUCLEOTIDE SEQUENCE [LARGE SCALE GENOMIC DNA]</scope>
    <source>
        <strain evidence="2">WCHAc010005</strain>
    </source>
</reference>